<dbReference type="GeneID" id="42364864"/>
<dbReference type="RefSeq" id="WP_153550119.1">
    <property type="nucleotide sequence ID" value="NZ_CP040089.1"/>
</dbReference>
<gene>
    <name evidence="2" type="ORF">LC1Nh_0481</name>
</gene>
<dbReference type="OrthoDB" id="9287at2157"/>
<keyword evidence="3" id="KW-1185">Reference proteome</keyword>
<dbReference type="Pfam" id="PF01909">
    <property type="entry name" value="NTP_transf_2"/>
    <property type="match status" value="1"/>
</dbReference>
<name>A0A5Q0UG63_9ARCH</name>
<dbReference type="PANTHER" id="PTHR33933">
    <property type="entry name" value="NUCLEOTIDYLTRANSFERASE"/>
    <property type="match status" value="1"/>
</dbReference>
<evidence type="ECO:0000259" key="1">
    <source>
        <dbReference type="Pfam" id="PF01909"/>
    </source>
</evidence>
<dbReference type="KEGG" id="ncon:LC1Nh_0481"/>
<accession>A0A5Q0UG63</accession>
<dbReference type="CDD" id="cd05403">
    <property type="entry name" value="NT_KNTase_like"/>
    <property type="match status" value="1"/>
</dbReference>
<reference evidence="3" key="1">
    <citation type="submission" date="2019-05" db="EMBL/GenBank/DDBJ databases">
        <title>Candidatus Nanohalobium constans, a novel model system to study the DPANN nano-sized archaea: genomic and physiological characterization of a nanoarchaeon co-cultured with its chitinotrophic host.</title>
        <authorList>
            <person name="La Cono V."/>
            <person name="Arcadi E."/>
            <person name="Crisafi F."/>
            <person name="Denaro R."/>
            <person name="La Spada G."/>
            <person name="Messina E."/>
            <person name="Smedile F."/>
            <person name="Toshchakov S.V."/>
            <person name="Shevchenko M.A."/>
            <person name="Golyshin P.N."/>
            <person name="Golyshina O.V."/>
            <person name="Ferrer M."/>
            <person name="Rohde M."/>
            <person name="Mushegian A."/>
            <person name="Sorokin D.Y."/>
            <person name="Giuliano L."/>
            <person name="Yakimov M.M."/>
        </authorList>
    </citation>
    <scope>NUCLEOTIDE SEQUENCE [LARGE SCALE GENOMIC DNA]</scope>
    <source>
        <strain evidence="3">LC1Nh</strain>
    </source>
</reference>
<dbReference type="AlphaFoldDB" id="A0A5Q0UG63"/>
<dbReference type="InterPro" id="IPR052548">
    <property type="entry name" value="Type_VII_TA_antitoxin"/>
</dbReference>
<organism evidence="2 3">
    <name type="scientific">Candidatus Nanohalobium constans</name>
    <dbReference type="NCBI Taxonomy" id="2565781"/>
    <lineage>
        <taxon>Archaea</taxon>
        <taxon>Candidatus Nanohalarchaeota</taxon>
        <taxon>Candidatus Nanohalobia</taxon>
        <taxon>Candidatus Nanohalobiales</taxon>
        <taxon>Candidatus Nanohalobiaceae</taxon>
        <taxon>Candidatus Nanohalobium</taxon>
    </lineage>
</organism>
<evidence type="ECO:0000313" key="3">
    <source>
        <dbReference type="Proteomes" id="UP000377803"/>
    </source>
</evidence>
<dbReference type="PANTHER" id="PTHR33933:SF1">
    <property type="entry name" value="PROTEIN ADENYLYLTRANSFERASE MNTA-RELATED"/>
    <property type="match status" value="1"/>
</dbReference>
<dbReference type="InterPro" id="IPR002934">
    <property type="entry name" value="Polymerase_NTP_transf_dom"/>
</dbReference>
<proteinExistence type="predicted"/>
<dbReference type="InterPro" id="IPR043519">
    <property type="entry name" value="NT_sf"/>
</dbReference>
<sequence>MKLASEEDIQDFADDVRDVLGDKVEEIILYGSYARDDYTPGSDIDVVILVNEEQREDEEKVFDIVERYMAERDLMFSPRIYEENEFRSKEERGYSFHTNVTSEGITL</sequence>
<evidence type="ECO:0000313" key="2">
    <source>
        <dbReference type="EMBL" id="QGA80381.1"/>
    </source>
</evidence>
<dbReference type="EMBL" id="CP040089">
    <property type="protein sequence ID" value="QGA80381.1"/>
    <property type="molecule type" value="Genomic_DNA"/>
</dbReference>
<dbReference type="Proteomes" id="UP000377803">
    <property type="component" value="Chromosome"/>
</dbReference>
<keyword evidence="2" id="KW-0808">Transferase</keyword>
<dbReference type="SUPFAM" id="SSF81301">
    <property type="entry name" value="Nucleotidyltransferase"/>
    <property type="match status" value="1"/>
</dbReference>
<dbReference type="GO" id="GO:0016779">
    <property type="term" value="F:nucleotidyltransferase activity"/>
    <property type="evidence" value="ECO:0007669"/>
    <property type="project" value="InterPro"/>
</dbReference>
<feature type="domain" description="Polymerase nucleotidyl transferase" evidence="1">
    <location>
        <begin position="16"/>
        <end position="83"/>
    </location>
</feature>
<dbReference type="Gene3D" id="3.30.460.10">
    <property type="entry name" value="Beta Polymerase, domain 2"/>
    <property type="match status" value="1"/>
</dbReference>
<protein>
    <submittedName>
        <fullName evidence="2">Nucleotidyltransferase domain-containing protein</fullName>
    </submittedName>
</protein>